<name>A0A0C2RRD0_9BACL</name>
<dbReference type="PATRIC" id="fig|220754.4.peg.157"/>
<evidence type="ECO:0000313" key="2">
    <source>
        <dbReference type="EMBL" id="KIL52825.1"/>
    </source>
</evidence>
<gene>
    <name evidence="2" type="ORF">KR50_01540</name>
</gene>
<feature type="compositionally biased region" description="Polar residues" evidence="1">
    <location>
        <begin position="7"/>
        <end position="39"/>
    </location>
</feature>
<comment type="caution">
    <text evidence="2">The sequence shown here is derived from an EMBL/GenBank/DDBJ whole genome shotgun (WGS) entry which is preliminary data.</text>
</comment>
<organism evidence="2 3">
    <name type="scientific">Jeotgalibacillus campisalis</name>
    <dbReference type="NCBI Taxonomy" id="220754"/>
    <lineage>
        <taxon>Bacteria</taxon>
        <taxon>Bacillati</taxon>
        <taxon>Bacillota</taxon>
        <taxon>Bacilli</taxon>
        <taxon>Bacillales</taxon>
        <taxon>Caryophanaceae</taxon>
        <taxon>Jeotgalibacillus</taxon>
    </lineage>
</organism>
<feature type="region of interest" description="Disordered" evidence="1">
    <location>
        <begin position="1"/>
        <end position="39"/>
    </location>
</feature>
<evidence type="ECO:0000256" key="1">
    <source>
        <dbReference type="SAM" id="MobiDB-lite"/>
    </source>
</evidence>
<dbReference type="EMBL" id="JXRR01000001">
    <property type="protein sequence ID" value="KIL52825.1"/>
    <property type="molecule type" value="Genomic_DNA"/>
</dbReference>
<keyword evidence="3" id="KW-1185">Reference proteome</keyword>
<accession>A0A0C2RRD0</accession>
<evidence type="ECO:0000313" key="3">
    <source>
        <dbReference type="Proteomes" id="UP000031972"/>
    </source>
</evidence>
<proteinExistence type="predicted"/>
<sequence>MSRFNAFASSPSHPSRCITQESPPSTAMNLSFYSNIKRK</sequence>
<dbReference type="Proteomes" id="UP000031972">
    <property type="component" value="Unassembled WGS sequence"/>
</dbReference>
<reference evidence="2 3" key="1">
    <citation type="submission" date="2015-01" db="EMBL/GenBank/DDBJ databases">
        <title>Jeotgalibacillus campisalis genome sequencing.</title>
        <authorList>
            <person name="Goh K.M."/>
            <person name="Chan K.-G."/>
            <person name="Yaakop A.S."/>
            <person name="Ee R."/>
            <person name="Gan H.M."/>
            <person name="Chan C.S."/>
        </authorList>
    </citation>
    <scope>NUCLEOTIDE SEQUENCE [LARGE SCALE GENOMIC DNA]</scope>
    <source>
        <strain evidence="2 3">SF-57</strain>
    </source>
</reference>
<dbReference type="AlphaFoldDB" id="A0A0C2RRD0"/>
<protein>
    <submittedName>
        <fullName evidence="2">Uncharacterized protein</fullName>
    </submittedName>
</protein>